<dbReference type="GO" id="GO:0016787">
    <property type="term" value="F:hydrolase activity"/>
    <property type="evidence" value="ECO:0007669"/>
    <property type="project" value="UniProtKB-KW"/>
</dbReference>
<proteinExistence type="predicted"/>
<dbReference type="EMBL" id="CP114040">
    <property type="protein sequence ID" value="WAS91744.1"/>
    <property type="molecule type" value="Genomic_DNA"/>
</dbReference>
<gene>
    <name evidence="1" type="ORF">O0S08_36645</name>
</gene>
<dbReference type="SFLD" id="SFLDG01129">
    <property type="entry name" value="C1.5:_HAD__Beta-PGM__Phosphata"/>
    <property type="match status" value="1"/>
</dbReference>
<keyword evidence="1" id="KW-0378">Hydrolase</keyword>
<dbReference type="Proteomes" id="UP001164459">
    <property type="component" value="Chromosome"/>
</dbReference>
<reference evidence="1" key="1">
    <citation type="submission" date="2022-11" db="EMBL/GenBank/DDBJ databases">
        <title>Minimal conservation of predation-associated metabolite biosynthetic gene clusters underscores biosynthetic potential of Myxococcota including descriptions for ten novel species: Archangium lansinium sp. nov., Myxococcus landrumus sp. nov., Nannocystis bai.</title>
        <authorList>
            <person name="Ahearne A."/>
            <person name="Stevens C."/>
            <person name="Dowd S."/>
        </authorList>
    </citation>
    <scope>NUCLEOTIDE SEQUENCE</scope>
    <source>
        <strain evidence="1">Fl3</strain>
    </source>
</reference>
<dbReference type="SUPFAM" id="SSF56784">
    <property type="entry name" value="HAD-like"/>
    <property type="match status" value="1"/>
</dbReference>
<organism evidence="1 2">
    <name type="scientific">Nannocystis punicea</name>
    <dbReference type="NCBI Taxonomy" id="2995304"/>
    <lineage>
        <taxon>Bacteria</taxon>
        <taxon>Pseudomonadati</taxon>
        <taxon>Myxococcota</taxon>
        <taxon>Polyangia</taxon>
        <taxon>Nannocystales</taxon>
        <taxon>Nannocystaceae</taxon>
        <taxon>Nannocystis</taxon>
    </lineage>
</organism>
<name>A0ABY7GXZ7_9BACT</name>
<dbReference type="PRINTS" id="PR00413">
    <property type="entry name" value="HADHALOGNASE"/>
</dbReference>
<dbReference type="Pfam" id="PF00702">
    <property type="entry name" value="Hydrolase"/>
    <property type="match status" value="1"/>
</dbReference>
<dbReference type="SFLD" id="SFLDS00003">
    <property type="entry name" value="Haloacid_Dehalogenase"/>
    <property type="match status" value="1"/>
</dbReference>
<dbReference type="Gene3D" id="3.40.50.1000">
    <property type="entry name" value="HAD superfamily/HAD-like"/>
    <property type="match status" value="1"/>
</dbReference>
<evidence type="ECO:0000313" key="1">
    <source>
        <dbReference type="EMBL" id="WAS91744.1"/>
    </source>
</evidence>
<dbReference type="InterPro" id="IPR036412">
    <property type="entry name" value="HAD-like_sf"/>
</dbReference>
<accession>A0ABY7GXZ7</accession>
<protein>
    <submittedName>
        <fullName evidence="1">HAD-IA family hydrolase</fullName>
    </submittedName>
</protein>
<dbReference type="RefSeq" id="WP_269034106.1">
    <property type="nucleotide sequence ID" value="NZ_CP114040.1"/>
</dbReference>
<keyword evidence="2" id="KW-1185">Reference proteome</keyword>
<dbReference type="PANTHER" id="PTHR43611">
    <property type="entry name" value="ALPHA-D-GLUCOSE 1-PHOSPHATE PHOSPHATASE"/>
    <property type="match status" value="1"/>
</dbReference>
<dbReference type="PANTHER" id="PTHR43611:SF3">
    <property type="entry name" value="FLAVIN MONONUCLEOTIDE HYDROLASE 1, CHLOROPLATIC"/>
    <property type="match status" value="1"/>
</dbReference>
<sequence length="215" mass="23728">MRFDAAIFDYDGVLVELDRSRAASLFHGRSPLPVRELHRRWEAFCADHLGERLVAHEMWRAFWEGLGVELQIPAAALAEICAYDYLTLFRRCPDALDAFREARRLGLRIGVLSNSALPRLESPSAPLRVTELADIVRVPARGSAVKPEQAAYLDVARLLGTSPDRCLFFDDEPSFVAAARAAGMRGFLVRRSAGAPPDDPAVVSDLSDLRALARG</sequence>
<evidence type="ECO:0000313" key="2">
    <source>
        <dbReference type="Proteomes" id="UP001164459"/>
    </source>
</evidence>
<dbReference type="InterPro" id="IPR023214">
    <property type="entry name" value="HAD_sf"/>
</dbReference>
<dbReference type="NCBIfam" id="TIGR01509">
    <property type="entry name" value="HAD-SF-IA-v3"/>
    <property type="match status" value="1"/>
</dbReference>
<dbReference type="InterPro" id="IPR006439">
    <property type="entry name" value="HAD-SF_hydro_IA"/>
</dbReference>